<gene>
    <name evidence="1" type="ORF">H8D96_13415</name>
</gene>
<dbReference type="AlphaFoldDB" id="A0A8J6P1Z6"/>
<name>A0A8J6P1Z6_9BACT</name>
<evidence type="ECO:0000313" key="1">
    <source>
        <dbReference type="EMBL" id="MBC8432903.1"/>
    </source>
</evidence>
<evidence type="ECO:0000313" key="2">
    <source>
        <dbReference type="Proteomes" id="UP000605201"/>
    </source>
</evidence>
<accession>A0A8J6P1Z6</accession>
<dbReference type="EMBL" id="JACNIG010000253">
    <property type="protein sequence ID" value="MBC8432903.1"/>
    <property type="molecule type" value="Genomic_DNA"/>
</dbReference>
<proteinExistence type="predicted"/>
<dbReference type="Proteomes" id="UP000605201">
    <property type="component" value="Unassembled WGS sequence"/>
</dbReference>
<comment type="caution">
    <text evidence="1">The sequence shown here is derived from an EMBL/GenBank/DDBJ whole genome shotgun (WGS) entry which is preliminary data.</text>
</comment>
<sequence length="49" mass="5589">MNLRKVQIELDVSDVQQVLAIALDEDKEKALEYIKGSLAKQIEKVLQPH</sequence>
<protein>
    <submittedName>
        <fullName evidence="1">Uncharacterized protein</fullName>
    </submittedName>
</protein>
<organism evidence="1 2">
    <name type="scientific">Candidatus Desulfatibia vada</name>
    <dbReference type="NCBI Taxonomy" id="2841696"/>
    <lineage>
        <taxon>Bacteria</taxon>
        <taxon>Pseudomonadati</taxon>
        <taxon>Thermodesulfobacteriota</taxon>
        <taxon>Desulfobacteria</taxon>
        <taxon>Desulfobacterales</taxon>
        <taxon>Desulfobacterales incertae sedis</taxon>
        <taxon>Candidatus Desulfatibia</taxon>
    </lineage>
</organism>
<reference evidence="1 2" key="1">
    <citation type="submission" date="2020-08" db="EMBL/GenBank/DDBJ databases">
        <title>Bridging the membrane lipid divide: bacteria of the FCB group superphylum have the potential to synthesize archaeal ether lipids.</title>
        <authorList>
            <person name="Villanueva L."/>
            <person name="Von Meijenfeldt F.A.B."/>
            <person name="Westbye A.B."/>
            <person name="Yadav S."/>
            <person name="Hopmans E.C."/>
            <person name="Dutilh B.E."/>
            <person name="Sinninghe Damste J.S."/>
        </authorList>
    </citation>
    <scope>NUCLEOTIDE SEQUENCE [LARGE SCALE GENOMIC DNA]</scope>
    <source>
        <strain evidence="1">NIOZ-UU17</strain>
    </source>
</reference>